<proteinExistence type="inferred from homology"/>
<sequence>MYILALTVNSLLIIVVRINLRLHTPMYFFLSNLSVIDIGITLVASECILLAVMAYDSSREARVMDNLNETSFNGFFLLSLADTPSLQALSSLTFLIMYILTLSINALILIAVRINLRLHTPMYFFLSNLSIIDIGISTSVVPKLIIITITQYKSISLLDCAVQIFFHSALVVTECVLLAVMAYDRYTAICKPLHYNTLMNKRFCISMVAVCWAVGCINSSFHVTYTFQLPFCRSHHINHFFCEIPVLFSVSCQDTWFHEISMYIAACILGLIAFISILFSYIYIISTVLNIRSTEGRHKAFSTCASHLTVVSLYYGPLMFMYFRPHSRNSPSTERTVSVIYTVVTPMLNPIIYSIRNKDIKVTIQGTRSF</sequence>
<dbReference type="CDD" id="cd13954">
    <property type="entry name" value="7tmA_OR"/>
    <property type="match status" value="1"/>
</dbReference>
<dbReference type="InterPro" id="IPR000276">
    <property type="entry name" value="GPCR_Rhodpsn"/>
</dbReference>
<evidence type="ECO:0000256" key="3">
    <source>
        <dbReference type="ARBA" id="ARBA00022606"/>
    </source>
</evidence>
<evidence type="ECO:0000313" key="16">
    <source>
        <dbReference type="Xenbase" id="XB-GENE-29080863"/>
    </source>
</evidence>
<keyword evidence="10 11" id="KW-0807">Transducer</keyword>
<evidence type="ECO:0000256" key="10">
    <source>
        <dbReference type="ARBA" id="ARBA00023224"/>
    </source>
</evidence>
<feature type="transmembrane region" description="Helical" evidence="12">
    <location>
        <begin position="124"/>
        <end position="152"/>
    </location>
</feature>
<dbReference type="PRINTS" id="PR00245">
    <property type="entry name" value="OLFACTORYR"/>
</dbReference>
<feature type="transmembrane region" description="Helical" evidence="12">
    <location>
        <begin position="203"/>
        <end position="221"/>
    </location>
</feature>
<protein>
    <recommendedName>
        <fullName evidence="12">Olfactory receptor</fullName>
    </recommendedName>
</protein>
<dbReference type="AGR" id="Xenbase:XB-GENE-29080863"/>
<keyword evidence="7 11" id="KW-0297">G-protein coupled receptor</keyword>
<dbReference type="RefSeq" id="XP_004917578.2">
    <property type="nucleotide sequence ID" value="XM_004917521.2"/>
</dbReference>
<feature type="domain" description="G-protein coupled receptors family 1 profile" evidence="13">
    <location>
        <begin position="104"/>
        <end position="353"/>
    </location>
</feature>
<dbReference type="OMA" id="CQDTWFH"/>
<evidence type="ECO:0000313" key="14">
    <source>
        <dbReference type="Proteomes" id="UP000008143"/>
    </source>
</evidence>
<feature type="transmembrane region" description="Helical" evidence="12">
    <location>
        <begin position="305"/>
        <end position="323"/>
    </location>
</feature>
<dbReference type="KEGG" id="xtr:100491787"/>
<gene>
    <name evidence="16" type="primary">or5do8b</name>
    <name evidence="15" type="synonym">LOC100491787</name>
</gene>
<dbReference type="FunFam" id="1.20.1070.10:FF:000001">
    <property type="entry name" value="Olfactory receptor"/>
    <property type="match status" value="1"/>
</dbReference>
<evidence type="ECO:0000256" key="4">
    <source>
        <dbReference type="ARBA" id="ARBA00022692"/>
    </source>
</evidence>
<dbReference type="InterPro" id="IPR017452">
    <property type="entry name" value="GPCR_Rhodpsn_7TM"/>
</dbReference>
<keyword evidence="2 12" id="KW-1003">Cell membrane</keyword>
<dbReference type="GO" id="GO:0004984">
    <property type="term" value="F:olfactory receptor activity"/>
    <property type="evidence" value="ECO:0000318"/>
    <property type="project" value="GO_Central"/>
</dbReference>
<keyword evidence="9 11" id="KW-0675">Receptor</keyword>
<keyword evidence="5 12" id="KW-0552">Olfaction</keyword>
<evidence type="ECO:0000256" key="11">
    <source>
        <dbReference type="RuleBase" id="RU000688"/>
    </source>
</evidence>
<feature type="transmembrane region" description="Helical" evidence="12">
    <location>
        <begin position="260"/>
        <end position="284"/>
    </location>
</feature>
<dbReference type="GO" id="GO:0004930">
    <property type="term" value="F:G protein-coupled receptor activity"/>
    <property type="evidence" value="ECO:0007669"/>
    <property type="project" value="UniProtKB-KW"/>
</dbReference>
<dbReference type="Gene3D" id="1.20.1070.10">
    <property type="entry name" value="Rhodopsin 7-helix transmembrane proteins"/>
    <property type="match status" value="2"/>
</dbReference>
<organism evidence="14 15">
    <name type="scientific">Xenopus tropicalis</name>
    <name type="common">Western clawed frog</name>
    <name type="synonym">Silurana tropicalis</name>
    <dbReference type="NCBI Taxonomy" id="8364"/>
    <lineage>
        <taxon>Eukaryota</taxon>
        <taxon>Metazoa</taxon>
        <taxon>Chordata</taxon>
        <taxon>Craniata</taxon>
        <taxon>Vertebrata</taxon>
        <taxon>Euteleostomi</taxon>
        <taxon>Amphibia</taxon>
        <taxon>Batrachia</taxon>
        <taxon>Anura</taxon>
        <taxon>Pipoidea</taxon>
        <taxon>Pipidae</taxon>
        <taxon>Xenopodinae</taxon>
        <taxon>Xenopus</taxon>
        <taxon>Silurana</taxon>
    </lineage>
</organism>
<evidence type="ECO:0000256" key="12">
    <source>
        <dbReference type="RuleBase" id="RU363047"/>
    </source>
</evidence>
<evidence type="ECO:0000256" key="8">
    <source>
        <dbReference type="ARBA" id="ARBA00023136"/>
    </source>
</evidence>
<dbReference type="InterPro" id="IPR050516">
    <property type="entry name" value="Olfactory_GPCR"/>
</dbReference>
<evidence type="ECO:0000256" key="2">
    <source>
        <dbReference type="ARBA" id="ARBA00022475"/>
    </source>
</evidence>
<reference evidence="15" key="1">
    <citation type="submission" date="2025-08" db="UniProtKB">
        <authorList>
            <consortium name="RefSeq"/>
        </authorList>
    </citation>
    <scope>IDENTIFICATION</scope>
    <source>
        <strain evidence="15">Nigerian</strain>
        <tissue evidence="15">Liver and blood</tissue>
    </source>
</reference>
<dbReference type="PROSITE" id="PS50262">
    <property type="entry name" value="G_PROTEIN_RECEP_F1_2"/>
    <property type="match status" value="1"/>
</dbReference>
<evidence type="ECO:0000256" key="7">
    <source>
        <dbReference type="ARBA" id="ARBA00023040"/>
    </source>
</evidence>
<dbReference type="GO" id="GO:0005549">
    <property type="term" value="F:odorant binding"/>
    <property type="evidence" value="ECO:0000318"/>
    <property type="project" value="GO_Central"/>
</dbReference>
<evidence type="ECO:0000256" key="1">
    <source>
        <dbReference type="ARBA" id="ARBA00004651"/>
    </source>
</evidence>
<dbReference type="PANTHER" id="PTHR26452">
    <property type="entry name" value="OLFACTORY RECEPTOR"/>
    <property type="match status" value="1"/>
</dbReference>
<evidence type="ECO:0000256" key="6">
    <source>
        <dbReference type="ARBA" id="ARBA00022989"/>
    </source>
</evidence>
<dbReference type="AlphaFoldDB" id="A0A8J0R6W6"/>
<comment type="subcellular location">
    <subcellularLocation>
        <location evidence="1 12">Cell membrane</location>
        <topology evidence="1 12">Multi-pass membrane protein</topology>
    </subcellularLocation>
</comment>
<dbReference type="OrthoDB" id="5950740at2759"/>
<dbReference type="Proteomes" id="UP000008143">
    <property type="component" value="Chromosome 8"/>
</dbReference>
<evidence type="ECO:0000256" key="5">
    <source>
        <dbReference type="ARBA" id="ARBA00022725"/>
    </source>
</evidence>
<feature type="transmembrane region" description="Helical" evidence="12">
    <location>
        <begin position="164"/>
        <end position="183"/>
    </location>
</feature>
<keyword evidence="4 11" id="KW-0812">Transmembrane</keyword>
<dbReference type="PRINTS" id="PR00237">
    <property type="entry name" value="GPCRRHODOPSN"/>
</dbReference>
<evidence type="ECO:0000259" key="13">
    <source>
        <dbReference type="PROSITE" id="PS50262"/>
    </source>
</evidence>
<feature type="transmembrane region" description="Helical" evidence="12">
    <location>
        <begin position="335"/>
        <end position="355"/>
    </location>
</feature>
<dbReference type="SUPFAM" id="SSF81321">
    <property type="entry name" value="Family A G protein-coupled receptor-like"/>
    <property type="match status" value="2"/>
</dbReference>
<feature type="transmembrane region" description="Helical" evidence="12">
    <location>
        <begin position="92"/>
        <end position="112"/>
    </location>
</feature>
<name>A0A8J0R6W6_XENTR</name>
<dbReference type="PROSITE" id="PS00237">
    <property type="entry name" value="G_PROTEIN_RECEP_F1_1"/>
    <property type="match status" value="1"/>
</dbReference>
<feature type="transmembrane region" description="Helical" evidence="12">
    <location>
        <begin position="27"/>
        <end position="55"/>
    </location>
</feature>
<keyword evidence="6 12" id="KW-1133">Transmembrane helix</keyword>
<evidence type="ECO:0000313" key="15">
    <source>
        <dbReference type="RefSeq" id="XP_004917578.2"/>
    </source>
</evidence>
<comment type="similarity">
    <text evidence="11">Belongs to the G-protein coupled receptor 1 family.</text>
</comment>
<dbReference type="Pfam" id="PF13853">
    <property type="entry name" value="7tm_4"/>
    <property type="match status" value="2"/>
</dbReference>
<dbReference type="GO" id="GO:0005886">
    <property type="term" value="C:plasma membrane"/>
    <property type="evidence" value="ECO:0007669"/>
    <property type="project" value="UniProtKB-SubCell"/>
</dbReference>
<keyword evidence="8 12" id="KW-0472">Membrane</keyword>
<accession>A0A8J0R6W6</accession>
<dbReference type="InterPro" id="IPR000725">
    <property type="entry name" value="Olfact_rcpt"/>
</dbReference>
<keyword evidence="3 12" id="KW-0716">Sensory transduction</keyword>
<keyword evidence="14" id="KW-1185">Reference proteome</keyword>
<evidence type="ECO:0000256" key="9">
    <source>
        <dbReference type="ARBA" id="ARBA00023170"/>
    </source>
</evidence>
<dbReference type="Xenbase" id="XB-GENE-29080863">
    <property type="gene designation" value="or5do8b"/>
</dbReference>